<keyword evidence="2" id="KW-0521">NADP</keyword>
<dbReference type="GO" id="GO:0005737">
    <property type="term" value="C:cytoplasm"/>
    <property type="evidence" value="ECO:0007669"/>
    <property type="project" value="TreeGrafter"/>
</dbReference>
<dbReference type="PANTHER" id="PTHR21708:SF26">
    <property type="entry name" value="2-DEHYDROPANTOATE 2-REDUCTASE"/>
    <property type="match status" value="1"/>
</dbReference>
<dbReference type="Pfam" id="PF02558">
    <property type="entry name" value="ApbA"/>
    <property type="match status" value="1"/>
</dbReference>
<dbReference type="InterPro" id="IPR003710">
    <property type="entry name" value="ApbA"/>
</dbReference>
<protein>
    <recommendedName>
        <fullName evidence="8">2-dehydropantoate 2-reductase</fullName>
    </recommendedName>
</protein>
<sequence>MAEAQGQGRMHVAVLGAGGIGCWLAARLALAGQRTSLLARGASLAAIREHGLRAAAVDGSTIGTCGAPALSVHGAAEEVDAGVGVLFVAVKTHQLAACVPQVAALLRRSPSALVVPMANGVDAHDVIARGLEESGGSADGVMGGIARSVVYISHSGTVVLERELGVAVGPIRACAPTCAQLDALRAVSRLLTDVARVSCELIETADAMRTALWTKFLVTGCLGPFSAAARAPVDVLMSTAETTAVVRALMEEMRDVGAAGGVRMPDGAVEDALAICARSPPGTTFSTTRDVLGGRPSELLEFCGVVVRLGRERGVPTPSHAQLLATLLPQERVARGELAYELRGV</sequence>
<dbReference type="InterPro" id="IPR013752">
    <property type="entry name" value="KPA_reductase"/>
</dbReference>
<accession>A0A8J6CA61</accession>
<dbReference type="GO" id="GO:0015940">
    <property type="term" value="P:pantothenate biosynthetic process"/>
    <property type="evidence" value="ECO:0007669"/>
    <property type="project" value="InterPro"/>
</dbReference>
<keyword evidence="7" id="KW-1185">Reference proteome</keyword>
<dbReference type="InterPro" id="IPR051402">
    <property type="entry name" value="KPR-Related"/>
</dbReference>
<dbReference type="InterPro" id="IPR036291">
    <property type="entry name" value="NAD(P)-bd_dom_sf"/>
</dbReference>
<dbReference type="GO" id="GO:0008677">
    <property type="term" value="F:2-dehydropantoate 2-reductase activity"/>
    <property type="evidence" value="ECO:0007669"/>
    <property type="project" value="InterPro"/>
</dbReference>
<dbReference type="SUPFAM" id="SSF51735">
    <property type="entry name" value="NAD(P)-binding Rossmann-fold domains"/>
    <property type="match status" value="1"/>
</dbReference>
<evidence type="ECO:0000256" key="2">
    <source>
        <dbReference type="ARBA" id="ARBA00022857"/>
    </source>
</evidence>
<dbReference type="Pfam" id="PF08546">
    <property type="entry name" value="ApbA_C"/>
    <property type="match status" value="1"/>
</dbReference>
<dbReference type="SUPFAM" id="SSF48179">
    <property type="entry name" value="6-phosphogluconate dehydrogenase C-terminal domain-like"/>
    <property type="match status" value="1"/>
</dbReference>
<evidence type="ECO:0000256" key="1">
    <source>
        <dbReference type="ARBA" id="ARBA00007870"/>
    </source>
</evidence>
<dbReference type="Gene3D" id="1.10.1040.10">
    <property type="entry name" value="N-(1-d-carboxylethyl)-l-norvaline Dehydrogenase, domain 2"/>
    <property type="match status" value="1"/>
</dbReference>
<dbReference type="PANTHER" id="PTHR21708">
    <property type="entry name" value="PROBABLE 2-DEHYDROPANTOATE 2-REDUCTASE"/>
    <property type="match status" value="1"/>
</dbReference>
<feature type="domain" description="Ketopantoate reductase N-terminal" evidence="4">
    <location>
        <begin position="12"/>
        <end position="170"/>
    </location>
</feature>
<evidence type="ECO:0000313" key="6">
    <source>
        <dbReference type="EMBL" id="KAG8460148.1"/>
    </source>
</evidence>
<dbReference type="InterPro" id="IPR013332">
    <property type="entry name" value="KPR_N"/>
</dbReference>
<dbReference type="AlphaFoldDB" id="A0A8J6CA61"/>
<proteinExistence type="inferred from homology"/>
<comment type="caution">
    <text evidence="6">The sequence shown here is derived from an EMBL/GenBank/DDBJ whole genome shotgun (WGS) entry which is preliminary data.</text>
</comment>
<dbReference type="InterPro" id="IPR008927">
    <property type="entry name" value="6-PGluconate_DH-like_C_sf"/>
</dbReference>
<gene>
    <name evidence="6" type="ORF">KFE25_014293</name>
</gene>
<evidence type="ECO:0008006" key="8">
    <source>
        <dbReference type="Google" id="ProtNLM"/>
    </source>
</evidence>
<dbReference type="Gene3D" id="3.40.50.720">
    <property type="entry name" value="NAD(P)-binding Rossmann-like Domain"/>
    <property type="match status" value="1"/>
</dbReference>
<dbReference type="OMA" id="HVYGKKF"/>
<evidence type="ECO:0000259" key="4">
    <source>
        <dbReference type="Pfam" id="PF02558"/>
    </source>
</evidence>
<name>A0A8J6CA61_DIALT</name>
<dbReference type="InterPro" id="IPR013328">
    <property type="entry name" value="6PGD_dom2"/>
</dbReference>
<organism evidence="6 7">
    <name type="scientific">Diacronema lutheri</name>
    <name type="common">Unicellular marine alga</name>
    <name type="synonym">Monochrysis lutheri</name>
    <dbReference type="NCBI Taxonomy" id="2081491"/>
    <lineage>
        <taxon>Eukaryota</taxon>
        <taxon>Haptista</taxon>
        <taxon>Haptophyta</taxon>
        <taxon>Pavlovophyceae</taxon>
        <taxon>Pavlovales</taxon>
        <taxon>Pavlovaceae</taxon>
        <taxon>Diacronema</taxon>
    </lineage>
</organism>
<dbReference type="Proteomes" id="UP000751190">
    <property type="component" value="Unassembled WGS sequence"/>
</dbReference>
<evidence type="ECO:0000256" key="3">
    <source>
        <dbReference type="ARBA" id="ARBA00023002"/>
    </source>
</evidence>
<reference evidence="6" key="1">
    <citation type="submission" date="2021-05" db="EMBL/GenBank/DDBJ databases">
        <title>The genome of the haptophyte Pavlova lutheri (Diacronema luteri, Pavlovales) - a model for lipid biosynthesis in eukaryotic algae.</title>
        <authorList>
            <person name="Hulatt C.J."/>
            <person name="Posewitz M.C."/>
        </authorList>
    </citation>
    <scope>NUCLEOTIDE SEQUENCE</scope>
    <source>
        <strain evidence="6">NIVA-4/92</strain>
    </source>
</reference>
<dbReference type="EMBL" id="JAGTXO010000035">
    <property type="protein sequence ID" value="KAG8460148.1"/>
    <property type="molecule type" value="Genomic_DNA"/>
</dbReference>
<feature type="domain" description="Ketopantoate reductase C-terminal" evidence="5">
    <location>
        <begin position="208"/>
        <end position="327"/>
    </location>
</feature>
<dbReference type="OrthoDB" id="3609at2759"/>
<dbReference type="NCBIfam" id="TIGR00745">
    <property type="entry name" value="apbA_panE"/>
    <property type="match status" value="1"/>
</dbReference>
<evidence type="ECO:0000313" key="7">
    <source>
        <dbReference type="Proteomes" id="UP000751190"/>
    </source>
</evidence>
<comment type="similarity">
    <text evidence="1">Belongs to the ketopantoate reductase family.</text>
</comment>
<evidence type="ECO:0000259" key="5">
    <source>
        <dbReference type="Pfam" id="PF08546"/>
    </source>
</evidence>
<keyword evidence="3" id="KW-0560">Oxidoreductase</keyword>